<evidence type="ECO:0000256" key="8">
    <source>
        <dbReference type="ARBA" id="ARBA00023242"/>
    </source>
</evidence>
<feature type="region of interest" description="Disordered" evidence="11">
    <location>
        <begin position="111"/>
        <end position="144"/>
    </location>
</feature>
<dbReference type="GO" id="GO:0006397">
    <property type="term" value="P:mRNA processing"/>
    <property type="evidence" value="ECO:0007669"/>
    <property type="project" value="UniProtKB-KW"/>
</dbReference>
<keyword evidence="14" id="KW-1185">Reference proteome</keyword>
<dbReference type="FunFam" id="3.30.70.330:FF:000029">
    <property type="entry name" value="U2 small nuclear ribonucleoprotein B"/>
    <property type="match status" value="1"/>
</dbReference>
<keyword evidence="8" id="KW-0539">Nucleus</keyword>
<evidence type="ECO:0000313" key="14">
    <source>
        <dbReference type="Proteomes" id="UP000278143"/>
    </source>
</evidence>
<evidence type="ECO:0000313" key="13">
    <source>
        <dbReference type="EMBL" id="RKP23682.1"/>
    </source>
</evidence>
<keyword evidence="5" id="KW-0677">Repeat</keyword>
<dbReference type="PROSITE" id="PS50102">
    <property type="entry name" value="RRM"/>
    <property type="match status" value="2"/>
</dbReference>
<dbReference type="EMBL" id="KZ990770">
    <property type="protein sequence ID" value="RKP23682.1"/>
    <property type="molecule type" value="Genomic_DNA"/>
</dbReference>
<comment type="similarity">
    <text evidence="2">Belongs to the RRM U1 A/B'' family.</text>
</comment>
<protein>
    <recommendedName>
        <fullName evidence="12">RRM domain-containing protein</fullName>
    </recommendedName>
</protein>
<feature type="compositionally biased region" description="Acidic residues" evidence="11">
    <location>
        <begin position="123"/>
        <end position="141"/>
    </location>
</feature>
<dbReference type="FunFam" id="3.30.70.330:FF:000039">
    <property type="entry name" value="U1 small nuclear ribonucleoprotein A"/>
    <property type="match status" value="1"/>
</dbReference>
<sequence>MASTIAPNQSLYVANLNIQVKKDEMKRALYTLFTAYGRIVDIVHQRSDRMRGVAFVIFRDIQSATTALRGLNGFMFYDRPLKLKYAKRKSKIIALLDGEYNLLANKEAAETEDAMDHDAMEEKESDDESEESEQDEEESEQEAVPHHILFVRNLSKNMNAATLTELFKKHEGFREVRMIPSGTGRVMAFVEYASTEQATVAKDVMHGFAQASGRPMKVTYAKR</sequence>
<dbReference type="CDD" id="cd12247">
    <property type="entry name" value="RRM2_U1A_like"/>
    <property type="match status" value="1"/>
</dbReference>
<dbReference type="CDD" id="cd12246">
    <property type="entry name" value="RRM1_U1A_like"/>
    <property type="match status" value="1"/>
</dbReference>
<keyword evidence="6 10" id="KW-0694">RNA-binding</keyword>
<dbReference type="GO" id="GO:0008380">
    <property type="term" value="P:RNA splicing"/>
    <property type="evidence" value="ECO:0007669"/>
    <property type="project" value="UniProtKB-KW"/>
</dbReference>
<feature type="domain" description="RRM" evidence="12">
    <location>
        <begin position="147"/>
        <end position="223"/>
    </location>
</feature>
<dbReference type="SUPFAM" id="SSF54928">
    <property type="entry name" value="RNA-binding domain, RBD"/>
    <property type="match status" value="2"/>
</dbReference>
<feature type="domain" description="RRM" evidence="12">
    <location>
        <begin position="9"/>
        <end position="88"/>
    </location>
</feature>
<dbReference type="InterPro" id="IPR035979">
    <property type="entry name" value="RBD_domain_sf"/>
</dbReference>
<gene>
    <name evidence="13" type="ORF">SYNPS1DRAFT_24247</name>
</gene>
<comment type="subcellular location">
    <subcellularLocation>
        <location evidence="1">Nucleus</location>
    </subcellularLocation>
</comment>
<dbReference type="Proteomes" id="UP000278143">
    <property type="component" value="Unassembled WGS sequence"/>
</dbReference>
<dbReference type="Gene3D" id="3.30.70.330">
    <property type="match status" value="2"/>
</dbReference>
<dbReference type="GO" id="GO:0030532">
    <property type="term" value="C:small nuclear ribonucleoprotein complex"/>
    <property type="evidence" value="ECO:0007669"/>
    <property type="project" value="UniProtKB-ARBA"/>
</dbReference>
<reference evidence="14" key="1">
    <citation type="journal article" date="2018" name="Nat. Microbiol.">
        <title>Leveraging single-cell genomics to expand the fungal tree of life.</title>
        <authorList>
            <person name="Ahrendt S.R."/>
            <person name="Quandt C.A."/>
            <person name="Ciobanu D."/>
            <person name="Clum A."/>
            <person name="Salamov A."/>
            <person name="Andreopoulos B."/>
            <person name="Cheng J.F."/>
            <person name="Woyke T."/>
            <person name="Pelin A."/>
            <person name="Henrissat B."/>
            <person name="Reynolds N.K."/>
            <person name="Benny G.L."/>
            <person name="Smith M.E."/>
            <person name="James T.Y."/>
            <person name="Grigoriev I.V."/>
        </authorList>
    </citation>
    <scope>NUCLEOTIDE SEQUENCE [LARGE SCALE GENOMIC DNA]</scope>
    <source>
        <strain evidence="14">Benny S71-1</strain>
    </source>
</reference>
<dbReference type="OrthoDB" id="277802at2759"/>
<evidence type="ECO:0000256" key="11">
    <source>
        <dbReference type="SAM" id="MobiDB-lite"/>
    </source>
</evidence>
<evidence type="ECO:0000259" key="12">
    <source>
        <dbReference type="PROSITE" id="PS50102"/>
    </source>
</evidence>
<evidence type="ECO:0000256" key="7">
    <source>
        <dbReference type="ARBA" id="ARBA00023187"/>
    </source>
</evidence>
<dbReference type="Pfam" id="PF00076">
    <property type="entry name" value="RRM_1"/>
    <property type="match status" value="2"/>
</dbReference>
<evidence type="ECO:0000256" key="2">
    <source>
        <dbReference type="ARBA" id="ARBA00007243"/>
    </source>
</evidence>
<keyword evidence="3" id="KW-0507">mRNA processing</keyword>
<evidence type="ECO:0000256" key="1">
    <source>
        <dbReference type="ARBA" id="ARBA00004123"/>
    </source>
</evidence>
<keyword evidence="7" id="KW-0508">mRNA splicing</keyword>
<dbReference type="GO" id="GO:0005681">
    <property type="term" value="C:spliceosomal complex"/>
    <property type="evidence" value="ECO:0007669"/>
    <property type="project" value="UniProtKB-KW"/>
</dbReference>
<dbReference type="InterPro" id="IPR012677">
    <property type="entry name" value="Nucleotide-bd_a/b_plait_sf"/>
</dbReference>
<evidence type="ECO:0000256" key="6">
    <source>
        <dbReference type="ARBA" id="ARBA00022884"/>
    </source>
</evidence>
<name>A0A4P9YW45_9FUNG</name>
<dbReference type="GO" id="GO:0003723">
    <property type="term" value="F:RNA binding"/>
    <property type="evidence" value="ECO:0007669"/>
    <property type="project" value="UniProtKB-UniRule"/>
</dbReference>
<keyword evidence="9" id="KW-0687">Ribonucleoprotein</keyword>
<dbReference type="SMART" id="SM00360">
    <property type="entry name" value="RRM"/>
    <property type="match status" value="2"/>
</dbReference>
<evidence type="ECO:0000256" key="9">
    <source>
        <dbReference type="ARBA" id="ARBA00023274"/>
    </source>
</evidence>
<evidence type="ECO:0000256" key="10">
    <source>
        <dbReference type="PROSITE-ProRule" id="PRU00176"/>
    </source>
</evidence>
<dbReference type="AlphaFoldDB" id="A0A4P9YW45"/>
<dbReference type="InterPro" id="IPR000504">
    <property type="entry name" value="RRM_dom"/>
</dbReference>
<accession>A0A4P9YW45</accession>
<evidence type="ECO:0000256" key="5">
    <source>
        <dbReference type="ARBA" id="ARBA00022737"/>
    </source>
</evidence>
<evidence type="ECO:0000256" key="3">
    <source>
        <dbReference type="ARBA" id="ARBA00022664"/>
    </source>
</evidence>
<keyword evidence="4" id="KW-0747">Spliceosome</keyword>
<dbReference type="PANTHER" id="PTHR10501">
    <property type="entry name" value="U1 SMALL NUCLEAR RIBONUCLEOPROTEIN A/U2 SMALL NUCLEAR RIBONUCLEOPROTEIN B"/>
    <property type="match status" value="1"/>
</dbReference>
<evidence type="ECO:0000256" key="4">
    <source>
        <dbReference type="ARBA" id="ARBA00022728"/>
    </source>
</evidence>
<organism evidence="13 14">
    <name type="scientific">Syncephalis pseudoplumigaleata</name>
    <dbReference type="NCBI Taxonomy" id="1712513"/>
    <lineage>
        <taxon>Eukaryota</taxon>
        <taxon>Fungi</taxon>
        <taxon>Fungi incertae sedis</taxon>
        <taxon>Zoopagomycota</taxon>
        <taxon>Zoopagomycotina</taxon>
        <taxon>Zoopagomycetes</taxon>
        <taxon>Zoopagales</taxon>
        <taxon>Piptocephalidaceae</taxon>
        <taxon>Syncephalis</taxon>
    </lineage>
</organism>
<proteinExistence type="inferred from homology"/>